<dbReference type="EMBL" id="JAZDUA010000186">
    <property type="protein sequence ID" value="KAK7865103.1"/>
    <property type="molecule type" value="Genomic_DNA"/>
</dbReference>
<dbReference type="SUPFAM" id="SSF48371">
    <property type="entry name" value="ARM repeat"/>
    <property type="match status" value="1"/>
</dbReference>
<gene>
    <name evidence="10" type="ORF">R5R35_014636</name>
</gene>
<accession>A0AAN9VJP5</accession>
<proteinExistence type="predicted"/>
<keyword evidence="7" id="KW-0539">Nucleus</keyword>
<dbReference type="GO" id="GO:0044611">
    <property type="term" value="C:nuclear pore inner ring"/>
    <property type="evidence" value="ECO:0007669"/>
    <property type="project" value="TreeGrafter"/>
</dbReference>
<keyword evidence="11" id="KW-1185">Reference proteome</keyword>
<dbReference type="InterPro" id="IPR044840">
    <property type="entry name" value="Nup188"/>
</dbReference>
<dbReference type="PANTHER" id="PTHR31431">
    <property type="entry name" value="NUCLEOPORIN NUP188 HOMOLOG"/>
    <property type="match status" value="1"/>
</dbReference>
<evidence type="ECO:0000256" key="6">
    <source>
        <dbReference type="ARBA" id="ARBA00023132"/>
    </source>
</evidence>
<evidence type="ECO:0000256" key="8">
    <source>
        <dbReference type="SAM" id="MobiDB-lite"/>
    </source>
</evidence>
<protein>
    <recommendedName>
        <fullName evidence="9">Nucleoporin Nup188 N-terminal subdomain III domain-containing protein</fullName>
    </recommendedName>
</protein>
<dbReference type="GO" id="GO:0051028">
    <property type="term" value="P:mRNA transport"/>
    <property type="evidence" value="ECO:0007669"/>
    <property type="project" value="UniProtKB-KW"/>
</dbReference>
<evidence type="ECO:0000259" key="9">
    <source>
        <dbReference type="Pfam" id="PF21093"/>
    </source>
</evidence>
<evidence type="ECO:0000256" key="5">
    <source>
        <dbReference type="ARBA" id="ARBA00023010"/>
    </source>
</evidence>
<feature type="compositionally biased region" description="Polar residues" evidence="8">
    <location>
        <begin position="1785"/>
        <end position="1814"/>
    </location>
</feature>
<dbReference type="PANTHER" id="PTHR31431:SF1">
    <property type="entry name" value="NUCLEOPORIN NUP188"/>
    <property type="match status" value="1"/>
</dbReference>
<dbReference type="InterPro" id="IPR048883">
    <property type="entry name" value="Nup188_N-subdom_III"/>
</dbReference>
<keyword evidence="5" id="KW-0811">Translocation</keyword>
<evidence type="ECO:0000256" key="4">
    <source>
        <dbReference type="ARBA" id="ARBA00022927"/>
    </source>
</evidence>
<evidence type="ECO:0000256" key="7">
    <source>
        <dbReference type="ARBA" id="ARBA00023242"/>
    </source>
</evidence>
<feature type="compositionally biased region" description="Low complexity" evidence="8">
    <location>
        <begin position="1766"/>
        <end position="1779"/>
    </location>
</feature>
<organism evidence="10 11">
    <name type="scientific">Gryllus longicercus</name>
    <dbReference type="NCBI Taxonomy" id="2509291"/>
    <lineage>
        <taxon>Eukaryota</taxon>
        <taxon>Metazoa</taxon>
        <taxon>Ecdysozoa</taxon>
        <taxon>Arthropoda</taxon>
        <taxon>Hexapoda</taxon>
        <taxon>Insecta</taxon>
        <taxon>Pterygota</taxon>
        <taxon>Neoptera</taxon>
        <taxon>Polyneoptera</taxon>
        <taxon>Orthoptera</taxon>
        <taxon>Ensifera</taxon>
        <taxon>Gryllidea</taxon>
        <taxon>Grylloidea</taxon>
        <taxon>Gryllidae</taxon>
        <taxon>Gryllinae</taxon>
        <taxon>Gryllus</taxon>
    </lineage>
</organism>
<evidence type="ECO:0000256" key="2">
    <source>
        <dbReference type="ARBA" id="ARBA00022448"/>
    </source>
</evidence>
<evidence type="ECO:0000256" key="1">
    <source>
        <dbReference type="ARBA" id="ARBA00004567"/>
    </source>
</evidence>
<dbReference type="InterPro" id="IPR016024">
    <property type="entry name" value="ARM-type_fold"/>
</dbReference>
<name>A0AAN9VJP5_9ORTH</name>
<feature type="region of interest" description="Disordered" evidence="8">
    <location>
        <begin position="1765"/>
        <end position="1822"/>
    </location>
</feature>
<dbReference type="GO" id="GO:0017056">
    <property type="term" value="F:structural constituent of nuclear pore"/>
    <property type="evidence" value="ECO:0007669"/>
    <property type="project" value="InterPro"/>
</dbReference>
<keyword evidence="3" id="KW-0509">mRNA transport</keyword>
<dbReference type="Pfam" id="PF21093">
    <property type="entry name" value="Nup188_N-subdom_III"/>
    <property type="match status" value="1"/>
</dbReference>
<keyword evidence="4" id="KW-0653">Protein transport</keyword>
<dbReference type="GO" id="GO:0006606">
    <property type="term" value="P:protein import into nucleus"/>
    <property type="evidence" value="ECO:0007669"/>
    <property type="project" value="TreeGrafter"/>
</dbReference>
<evidence type="ECO:0000313" key="11">
    <source>
        <dbReference type="Proteomes" id="UP001378592"/>
    </source>
</evidence>
<evidence type="ECO:0000313" key="10">
    <source>
        <dbReference type="EMBL" id="KAK7865103.1"/>
    </source>
</evidence>
<evidence type="ECO:0000256" key="3">
    <source>
        <dbReference type="ARBA" id="ARBA00022816"/>
    </source>
</evidence>
<keyword evidence="6" id="KW-0906">Nuclear pore complex</keyword>
<reference evidence="10 11" key="1">
    <citation type="submission" date="2024-03" db="EMBL/GenBank/DDBJ databases">
        <title>The genome assembly and annotation of the cricket Gryllus longicercus Weissman &amp; Gray.</title>
        <authorList>
            <person name="Szrajer S."/>
            <person name="Gray D."/>
            <person name="Ylla G."/>
        </authorList>
    </citation>
    <scope>NUCLEOTIDE SEQUENCE [LARGE SCALE GENOMIC DNA]</scope>
    <source>
        <strain evidence="10">DAG 2021-001</strain>
        <tissue evidence="10">Whole body minus gut</tissue>
    </source>
</reference>
<comment type="subcellular location">
    <subcellularLocation>
        <location evidence="1">Nucleus</location>
        <location evidence="1">Nuclear pore complex</location>
    </subcellularLocation>
</comment>
<sequence>MEVTGGLVYTKSLWTVISGTHLRATSEVVKHELDKCAELFSKGLTSFRPQNDESVKKLKCKFAPQAYKFVISLGKFLGIDALQAWDLLSNYLLYEFQGAEVGLQAFLVSDEKTNMLMTDIWMFYHSERLFLLKCINLVLSYCDDPNHPYQATLLKFLSNFKSDEFSNSLFTQLDTVTNEPYPHRDIHGQLMTDQYQLRWQNYNLREQIEVLHNMIVYVDMKCVNPSHLSKIIKLCIDSRFGKQEEYKVRNTALAKYYSELIGYLQNVLILQHMNSVACSVLTRKELTLNIDDLISILGDQKEHAPLIMSWTLIKSFESYKDTSSTIFEKLGDLAQNSGAFEYLRQLVSSDMFQDSNKLSSIVFKTVYDFVSLFTNNFEPEAFYHIKGLLNLVGPMLKHNIVVERFWTRDSGIRTLFRVLSERFPADYTCFIEALDSLAKHGPNHIDKLMQVLLNTHSYAEVLGNVLTAETMLACGPNEWQCTVSWRPLRYSNFTIPAGTKGHFIDEDLQLFNWQCDFVVFEAIYNEMRKIVEQISSLEHEVNVNTQENVIASLKFLRSFLSAGVELTKEAVGVVNFVLTIISKLKNVFCVSTVVLALCLDILVTLLPKFPEEILRRLRLLDVLPTIQMVPKNFIFIFDGEYFTPKTIGTIISREECVCGEYPLLTSYLTFIYKLIKSESNLEASVKNNINLILPGIVFILSDVYPNYQSWHFEDEKEYDIIAVSCMKIFHEILSVSGTNGNKSDVTTPLQLVQNLVLYSFLNMKAGKVLLKVVSAGEGFIQNKMEKKMNWVSGHGLSTIYLLQLSLSILNRVLMLKSHVHEKNILSALENDIYCSPKESLQVIPVIASYINNSFSPILPVLAVKVLRRFAMDMPKTLLACLGMEGDVLRELIFRRLNSRIDSNRLKVALLQLVSACVDTQPGMCDAFFNLPLDTGGSSASDDSQNIKQQKPEFLKREPVKDNTKGGCLVFVCAVLAKVQKDPDLVTNPLYGAAVDLICSLWLGENSAAVEYLRNKEHFWDLFCAPLFSKPQQYVYAFTQLFNIITLEIFHYGKNTHKDLLAAMEKFFNEKGSSFNNWAEFVSNTFINSNSDDDVNEHITIENSNVHTYVWDSVALTEDHKHPQQMEKQPPNVQLLISWKRFIITTMKLLPFKIGTEQKVVLTRSLMSALQNELQRMSLKPILLLVELYLVLITDWHKQFFDNREVVKDQIKLMLKSCAATYQPLPRRVREAVLALALRAIDCLQDQIQKDEIAAETMLQSITEMVLLELSDVGVPVQKTKLKCESDDDKSSDITLSLTQHLFPAKHLQDLPEVRGSMSGRLALALLHKLLKILLGNTMWLQSFKLAEIRSAVLRGLGRTLNQLHNKMNMFHFSVALNAINLVFFMIQNNIVDTALDSQLPDNLWLQLIPPKFENKHWLCTDWPLLYKPALEIITQHLQSRSFLFLENVITFVAMHDEYLVDAILSFRYSLDEKMLELSMLALNLVRTLSFYPNHWKLSHDASLSNIMFGVMTCLHMCVALLFNPVTLKALLERPDKKVEQKSLIGITDSDVSPQIIPIHNQILKLTFLCLTILQSYSPRLVYLLTECVRSPVASKPLVETNLDPPVFDHDALTSLTFGTLIALANLCTQALSKGVRAPSPRPAISSFRSGLGVGSLIVSMDKCLTSSVLEITVEMITSQGLVYLLGNSLSCTDKELLRRGLNTEMTFFIEFSKRSIREGICSYTLETTLQALKSYLATSMNLPILRKIPVDKSQLQQAKIRRFSMRDSYSPRSASSTPSKVPREYSSNVNSPGKGSNIHTGVSQTPPHGQSRVNGSKERTPTDTAQCDFHLPLCEDFVKLVAIVFSSIFDVFNTGFDMT</sequence>
<dbReference type="GO" id="GO:0006405">
    <property type="term" value="P:RNA export from nucleus"/>
    <property type="evidence" value="ECO:0007669"/>
    <property type="project" value="TreeGrafter"/>
</dbReference>
<keyword evidence="2" id="KW-0813">Transport</keyword>
<feature type="domain" description="Nucleoporin Nup188 N-terminal subdomain III" evidence="9">
    <location>
        <begin position="515"/>
        <end position="929"/>
    </location>
</feature>
<dbReference type="Proteomes" id="UP001378592">
    <property type="component" value="Unassembled WGS sequence"/>
</dbReference>
<comment type="caution">
    <text evidence="10">The sequence shown here is derived from an EMBL/GenBank/DDBJ whole genome shotgun (WGS) entry which is preliminary data.</text>
</comment>